<evidence type="ECO:0000256" key="1">
    <source>
        <dbReference type="SAM" id="MobiDB-lite"/>
    </source>
</evidence>
<dbReference type="OrthoDB" id="9106378at2"/>
<dbReference type="Proteomes" id="UP000054893">
    <property type="component" value="Unassembled WGS sequence"/>
</dbReference>
<feature type="region of interest" description="Disordered" evidence="1">
    <location>
        <begin position="47"/>
        <end position="67"/>
    </location>
</feature>
<name>A0A158FZC3_CABSO</name>
<dbReference type="EMBL" id="FCOC02000004">
    <property type="protein sequence ID" value="SAL24951.1"/>
    <property type="molecule type" value="Genomic_DNA"/>
</dbReference>
<organism evidence="2 3">
    <name type="scientific">Caballeronia sordidicola</name>
    <name type="common">Burkholderia sordidicola</name>
    <dbReference type="NCBI Taxonomy" id="196367"/>
    <lineage>
        <taxon>Bacteria</taxon>
        <taxon>Pseudomonadati</taxon>
        <taxon>Pseudomonadota</taxon>
        <taxon>Betaproteobacteria</taxon>
        <taxon>Burkholderiales</taxon>
        <taxon>Burkholderiaceae</taxon>
        <taxon>Caballeronia</taxon>
    </lineage>
</organism>
<dbReference type="AlphaFoldDB" id="A0A158FZC3"/>
<evidence type="ECO:0000313" key="3">
    <source>
        <dbReference type="Proteomes" id="UP000054893"/>
    </source>
</evidence>
<evidence type="ECO:0000313" key="2">
    <source>
        <dbReference type="EMBL" id="SAL24951.1"/>
    </source>
</evidence>
<proteinExistence type="predicted"/>
<dbReference type="RefSeq" id="WP_060818514.1">
    <property type="nucleotide sequence ID" value="NZ_FCOC02000004.1"/>
</dbReference>
<reference evidence="2 3" key="1">
    <citation type="submission" date="2016-01" db="EMBL/GenBank/DDBJ databases">
        <authorList>
            <person name="Oliw E.H."/>
        </authorList>
    </citation>
    <scope>NUCLEOTIDE SEQUENCE [LARGE SCALE GENOMIC DNA]</scope>
    <source>
        <strain evidence="2">LMG 22029</strain>
    </source>
</reference>
<sequence>MADTHPTKDQFFERLGAMGDEMIEAYGRDFAMGALVLAARFIAERKPNGEDAQSVIHTGDQGGRPGL</sequence>
<protein>
    <submittedName>
        <fullName evidence="2">Uncharacterized protein</fullName>
    </submittedName>
</protein>
<gene>
    <name evidence="2" type="ORF">AWB64_01988</name>
</gene>
<accession>A0A158FZC3</accession>